<organism evidence="2 3">
    <name type="scientific">Candidatus Nephthysia bennettiae</name>
    <dbReference type="NCBI Taxonomy" id="3127016"/>
    <lineage>
        <taxon>Bacteria</taxon>
        <taxon>Bacillati</taxon>
        <taxon>Candidatus Dormiibacterota</taxon>
        <taxon>Candidatus Dormibacteria</taxon>
        <taxon>Candidatus Dormibacterales</taxon>
        <taxon>Candidatus Dormibacteraceae</taxon>
        <taxon>Candidatus Nephthysia</taxon>
    </lineage>
</organism>
<dbReference type="CDD" id="cd00293">
    <property type="entry name" value="USP-like"/>
    <property type="match status" value="1"/>
</dbReference>
<feature type="domain" description="UspA" evidence="1">
    <location>
        <begin position="2"/>
        <end position="152"/>
    </location>
</feature>
<keyword evidence="3" id="KW-1185">Reference proteome</keyword>
<dbReference type="Gene3D" id="3.40.50.620">
    <property type="entry name" value="HUPs"/>
    <property type="match status" value="1"/>
</dbReference>
<dbReference type="InterPro" id="IPR014729">
    <property type="entry name" value="Rossmann-like_a/b/a_fold"/>
</dbReference>
<dbReference type="Proteomes" id="UP000612893">
    <property type="component" value="Unassembled WGS sequence"/>
</dbReference>
<name>A0A934N9Q9_9BACT</name>
<dbReference type="AlphaFoldDB" id="A0A934N9Q9"/>
<sequence>MRVMVGVARRGAPELLKDLDRLLPLRDMELLLVHVIDNGARGEIGLARGRLLPRPIPPHRLRTIGDAERHGAALALDEAAGAAASLGARSETVVAEGEPGRVISTMAEARGCDLVALTVREDRGAERAGPHSLGHTARFVSDHSPCPVLLVRGRRPG</sequence>
<comment type="caution">
    <text evidence="2">The sequence shown here is derived from an EMBL/GenBank/DDBJ whole genome shotgun (WGS) entry which is preliminary data.</text>
</comment>
<proteinExistence type="predicted"/>
<dbReference type="InterPro" id="IPR006016">
    <property type="entry name" value="UspA"/>
</dbReference>
<dbReference type="EMBL" id="JAEKNR010000136">
    <property type="protein sequence ID" value="MBJ7598939.1"/>
    <property type="molecule type" value="Genomic_DNA"/>
</dbReference>
<dbReference type="RefSeq" id="WP_338202195.1">
    <property type="nucleotide sequence ID" value="NZ_JAEKNR010000136.1"/>
</dbReference>
<dbReference type="Pfam" id="PF00582">
    <property type="entry name" value="Usp"/>
    <property type="match status" value="1"/>
</dbReference>
<accession>A0A934N9Q9</accession>
<evidence type="ECO:0000313" key="2">
    <source>
        <dbReference type="EMBL" id="MBJ7598939.1"/>
    </source>
</evidence>
<dbReference type="SUPFAM" id="SSF52402">
    <property type="entry name" value="Adenine nucleotide alpha hydrolases-like"/>
    <property type="match status" value="1"/>
</dbReference>
<evidence type="ECO:0000313" key="3">
    <source>
        <dbReference type="Proteomes" id="UP000612893"/>
    </source>
</evidence>
<evidence type="ECO:0000259" key="1">
    <source>
        <dbReference type="Pfam" id="PF00582"/>
    </source>
</evidence>
<protein>
    <submittedName>
        <fullName evidence="2">Universal stress protein</fullName>
    </submittedName>
</protein>
<gene>
    <name evidence="2" type="ORF">JF922_12760</name>
</gene>
<reference evidence="2" key="1">
    <citation type="submission" date="2020-10" db="EMBL/GenBank/DDBJ databases">
        <title>Ca. Dormibacterota MAGs.</title>
        <authorList>
            <person name="Montgomery K."/>
        </authorList>
    </citation>
    <scope>NUCLEOTIDE SEQUENCE [LARGE SCALE GENOMIC DNA]</scope>
    <source>
        <strain evidence="2">SC8812_S17_10</strain>
    </source>
</reference>